<comment type="subunit">
    <text evidence="6">Component of the Arp2/3 complex.</text>
</comment>
<dbReference type="Proteomes" id="UP000046392">
    <property type="component" value="Unplaced"/>
</dbReference>
<accession>A0A0N5CGD4</accession>
<keyword evidence="4 6" id="KW-0009">Actin-binding</keyword>
<dbReference type="GO" id="GO:0005200">
    <property type="term" value="F:structural constituent of cytoskeleton"/>
    <property type="evidence" value="ECO:0007669"/>
    <property type="project" value="TreeGrafter"/>
</dbReference>
<dbReference type="GO" id="GO:0051015">
    <property type="term" value="F:actin filament binding"/>
    <property type="evidence" value="ECO:0007669"/>
    <property type="project" value="TreeGrafter"/>
</dbReference>
<dbReference type="AlphaFoldDB" id="A0A0N5CGD4"/>
<proteinExistence type="inferred from homology"/>
<evidence type="ECO:0000256" key="1">
    <source>
        <dbReference type="ARBA" id="ARBA00004245"/>
    </source>
</evidence>
<evidence type="ECO:0000313" key="8">
    <source>
        <dbReference type="WBParaSite" id="SPAL_0001691200.1"/>
    </source>
</evidence>
<dbReference type="FunFam" id="3.30.1460.20:FF:000004">
    <property type="entry name" value="Arp2/3 complex 34 kDa subunit"/>
    <property type="match status" value="1"/>
</dbReference>
<dbReference type="GO" id="GO:0034314">
    <property type="term" value="P:Arp2/3 complex-mediated actin nucleation"/>
    <property type="evidence" value="ECO:0007669"/>
    <property type="project" value="InterPro"/>
</dbReference>
<organism evidence="7 8">
    <name type="scientific">Strongyloides papillosus</name>
    <name type="common">Intestinal threadworm</name>
    <dbReference type="NCBI Taxonomy" id="174720"/>
    <lineage>
        <taxon>Eukaryota</taxon>
        <taxon>Metazoa</taxon>
        <taxon>Ecdysozoa</taxon>
        <taxon>Nematoda</taxon>
        <taxon>Chromadorea</taxon>
        <taxon>Rhabditida</taxon>
        <taxon>Tylenchina</taxon>
        <taxon>Panagrolaimomorpha</taxon>
        <taxon>Strongyloidoidea</taxon>
        <taxon>Strongyloididae</taxon>
        <taxon>Strongyloides</taxon>
    </lineage>
</organism>
<keyword evidence="3 6" id="KW-0963">Cytoplasm</keyword>
<dbReference type="InterPro" id="IPR034666">
    <property type="entry name" value="ARPC2/4"/>
</dbReference>
<evidence type="ECO:0000256" key="3">
    <source>
        <dbReference type="ARBA" id="ARBA00022490"/>
    </source>
</evidence>
<sequence length="319" mass="37668">MSVRICCLHLFEMHFIDTQNCIIVETLTQRILDFKNGNEPKKVNQTFCDFDGVILNISNHDHNRKLIKLSIHLSYFNELKEHGAIEVLKRIYGKFLMSQAMENYDITLLYDLQEIPSNYEEIVKEAALIKRNCFAALFEKFFRIQQSGQVTKEQAIIHYRDDETLYVEAKEDRVTVIVATQFKDPEDILYGNIFLQQYVESRKVNKTAPQIIFSNGKPPIEMANIKCPLGNNNMFYIAFVLEKRHTNEDVMGNTIDLIHIFRDNLHYHIKDSRRYVHCRMTKKYDDFIKILQRAHLEGDIPENRPIHHVPKKGMVRRQF</sequence>
<dbReference type="Gene3D" id="3.30.1460.20">
    <property type="match status" value="2"/>
</dbReference>
<comment type="function">
    <text evidence="6">Functions as actin-binding component of the Arp2/3 complex which is involved in regulation of actin polymerization and together with an activating nucleation-promoting factor (NPF) mediates the formation of branched actin networks.</text>
</comment>
<evidence type="ECO:0000256" key="2">
    <source>
        <dbReference type="ARBA" id="ARBA00007192"/>
    </source>
</evidence>
<evidence type="ECO:0000256" key="6">
    <source>
        <dbReference type="RuleBase" id="RU364015"/>
    </source>
</evidence>
<comment type="similarity">
    <text evidence="2 6">Belongs to the ARPC2 family.</text>
</comment>
<evidence type="ECO:0000313" key="7">
    <source>
        <dbReference type="Proteomes" id="UP000046392"/>
    </source>
</evidence>
<dbReference type="PANTHER" id="PTHR12058">
    <property type="entry name" value="ARP2/3 COMPLEX 34 KDA SUBUNIT"/>
    <property type="match status" value="1"/>
</dbReference>
<dbReference type="PANTHER" id="PTHR12058:SF0">
    <property type="entry name" value="ACTIN-RELATED PROTEIN 2_3 COMPLEX SUBUNIT 2"/>
    <property type="match status" value="1"/>
</dbReference>
<keyword evidence="7" id="KW-1185">Reference proteome</keyword>
<dbReference type="InterPro" id="IPR007188">
    <property type="entry name" value="ARPC2"/>
</dbReference>
<keyword evidence="5 6" id="KW-0206">Cytoskeleton</keyword>
<dbReference type="GO" id="GO:0030041">
    <property type="term" value="P:actin filament polymerization"/>
    <property type="evidence" value="ECO:0007669"/>
    <property type="project" value="InterPro"/>
</dbReference>
<dbReference type="WBParaSite" id="SPAL_0001691200.1">
    <property type="protein sequence ID" value="SPAL_0001691200.1"/>
    <property type="gene ID" value="SPAL_0001691200"/>
</dbReference>
<dbReference type="Pfam" id="PF04045">
    <property type="entry name" value="P34-Arc"/>
    <property type="match status" value="1"/>
</dbReference>
<comment type="subcellular location">
    <subcellularLocation>
        <location evidence="1 6">Cytoplasm</location>
        <location evidence="1 6">Cytoskeleton</location>
    </subcellularLocation>
</comment>
<dbReference type="STRING" id="174720.A0A0N5CGD4"/>
<evidence type="ECO:0000256" key="4">
    <source>
        <dbReference type="ARBA" id="ARBA00023203"/>
    </source>
</evidence>
<evidence type="ECO:0000256" key="5">
    <source>
        <dbReference type="ARBA" id="ARBA00023212"/>
    </source>
</evidence>
<dbReference type="SUPFAM" id="SSF69645">
    <property type="entry name" value="Arp2/3 complex subunits"/>
    <property type="match status" value="2"/>
</dbReference>
<protein>
    <recommendedName>
        <fullName evidence="6">Arp2/3 complex 34 kDa subunit</fullName>
    </recommendedName>
</protein>
<dbReference type="GO" id="GO:0005885">
    <property type="term" value="C:Arp2/3 protein complex"/>
    <property type="evidence" value="ECO:0007669"/>
    <property type="project" value="InterPro"/>
</dbReference>
<reference evidence="8" key="1">
    <citation type="submission" date="2017-02" db="UniProtKB">
        <authorList>
            <consortium name="WormBaseParasite"/>
        </authorList>
    </citation>
    <scope>IDENTIFICATION</scope>
</reference>
<name>A0A0N5CGD4_STREA</name>